<dbReference type="CDD" id="cd00090">
    <property type="entry name" value="HTH_ARSR"/>
    <property type="match status" value="1"/>
</dbReference>
<dbReference type="InterPro" id="IPR001845">
    <property type="entry name" value="HTH_ArsR_DNA-bd_dom"/>
</dbReference>
<dbReference type="InterPro" id="IPR052543">
    <property type="entry name" value="HTH_Metal-responsive_Reg"/>
</dbReference>
<comment type="caution">
    <text evidence="2">The sequence shown here is derived from an EMBL/GenBank/DDBJ whole genome shotgun (WGS) entry which is preliminary data.</text>
</comment>
<feature type="domain" description="HTH arsR-type" evidence="1">
    <location>
        <begin position="8"/>
        <end position="103"/>
    </location>
</feature>
<evidence type="ECO:0000259" key="1">
    <source>
        <dbReference type="PROSITE" id="PS50987"/>
    </source>
</evidence>
<gene>
    <name evidence="2" type="ORF">JK358_26880</name>
</gene>
<dbReference type="Gene3D" id="1.10.10.10">
    <property type="entry name" value="Winged helix-like DNA-binding domain superfamily/Winged helix DNA-binding domain"/>
    <property type="match status" value="1"/>
</dbReference>
<dbReference type="InterPro" id="IPR036390">
    <property type="entry name" value="WH_DNA-bd_sf"/>
</dbReference>
<dbReference type="Pfam" id="PF12840">
    <property type="entry name" value="HTH_20"/>
    <property type="match status" value="1"/>
</dbReference>
<dbReference type="SUPFAM" id="SSF46785">
    <property type="entry name" value="Winged helix' DNA-binding domain"/>
    <property type="match status" value="1"/>
</dbReference>
<name>A0ABS1MBK4_9NOCA</name>
<dbReference type="PANTHER" id="PTHR39168:SF1">
    <property type="entry name" value="TRANSCRIPTIONAL REGULATORY PROTEIN"/>
    <property type="match status" value="1"/>
</dbReference>
<protein>
    <submittedName>
        <fullName evidence="2">Winged helix-turn-helix transcriptional regulator</fullName>
    </submittedName>
</protein>
<keyword evidence="3" id="KW-1185">Reference proteome</keyword>
<evidence type="ECO:0000313" key="3">
    <source>
        <dbReference type="Proteomes" id="UP000602198"/>
    </source>
</evidence>
<evidence type="ECO:0000313" key="2">
    <source>
        <dbReference type="EMBL" id="MBL1078035.1"/>
    </source>
</evidence>
<accession>A0ABS1MBK4</accession>
<dbReference type="InterPro" id="IPR036388">
    <property type="entry name" value="WH-like_DNA-bd_sf"/>
</dbReference>
<dbReference type="PANTHER" id="PTHR39168">
    <property type="entry name" value="TRANSCRIPTIONAL REGULATOR-RELATED"/>
    <property type="match status" value="1"/>
</dbReference>
<dbReference type="EMBL" id="JAERRJ010000010">
    <property type="protein sequence ID" value="MBL1078035.1"/>
    <property type="molecule type" value="Genomic_DNA"/>
</dbReference>
<dbReference type="Proteomes" id="UP000602198">
    <property type="component" value="Unassembled WGS sequence"/>
</dbReference>
<dbReference type="SMART" id="SM00418">
    <property type="entry name" value="HTH_ARSR"/>
    <property type="match status" value="1"/>
</dbReference>
<dbReference type="InterPro" id="IPR011991">
    <property type="entry name" value="ArsR-like_HTH"/>
</dbReference>
<sequence>MRPVRAASATAGGAELAAFAALLAERTRAEICLLLVDGRAWTAGELARATRIAPPTATEHLNRLIAGGLLTEYRQGRHRYLRLANREVAALLETLLAHIGPPATRPSSLRAATVEAALASGRTCYDHLAGRLGVTLTEAMIVRGLLDEPNGLALTDQGSRWFAGDLGMDLSRPARNRRPLVRPCIDWTERRPHLGGAAGAHLYRRARDLEWIHPTGTGRAIRVTPAGRTAWATLLGIDPQTWDQSTPTPTLPRERDN</sequence>
<reference evidence="2 3" key="1">
    <citation type="submission" date="2021-01" db="EMBL/GenBank/DDBJ databases">
        <title>WGS of actinomycetes isolated from Thailand.</title>
        <authorList>
            <person name="Thawai C."/>
        </authorList>
    </citation>
    <scope>NUCLEOTIDE SEQUENCE [LARGE SCALE GENOMIC DNA]</scope>
    <source>
        <strain evidence="2 3">LPG 2</strain>
    </source>
</reference>
<dbReference type="PROSITE" id="PS50987">
    <property type="entry name" value="HTH_ARSR_2"/>
    <property type="match status" value="1"/>
</dbReference>
<organism evidence="2 3">
    <name type="scientific">Nocardia acididurans</name>
    <dbReference type="NCBI Taxonomy" id="2802282"/>
    <lineage>
        <taxon>Bacteria</taxon>
        <taxon>Bacillati</taxon>
        <taxon>Actinomycetota</taxon>
        <taxon>Actinomycetes</taxon>
        <taxon>Mycobacteriales</taxon>
        <taxon>Nocardiaceae</taxon>
        <taxon>Nocardia</taxon>
    </lineage>
</organism>
<proteinExistence type="predicted"/>